<name>A0ABT6AGB3_9BURK</name>
<reference evidence="1 2" key="1">
    <citation type="submission" date="2023-03" db="EMBL/GenBank/DDBJ databases">
        <title>Draft assemblies of triclosan tolerant bacteria isolated from returned activated sludge.</title>
        <authorList>
            <person name="Van Hamelsveld S."/>
        </authorList>
    </citation>
    <scope>NUCLEOTIDE SEQUENCE [LARGE SCALE GENOMIC DNA]</scope>
    <source>
        <strain evidence="1 2">GW210010_S58</strain>
    </source>
</reference>
<dbReference type="Proteomes" id="UP001216674">
    <property type="component" value="Unassembled WGS sequence"/>
</dbReference>
<organism evidence="1 2">
    <name type="scientific">Cupriavidus basilensis</name>
    <dbReference type="NCBI Taxonomy" id="68895"/>
    <lineage>
        <taxon>Bacteria</taxon>
        <taxon>Pseudomonadati</taxon>
        <taxon>Pseudomonadota</taxon>
        <taxon>Betaproteobacteria</taxon>
        <taxon>Burkholderiales</taxon>
        <taxon>Burkholderiaceae</taxon>
        <taxon>Cupriavidus</taxon>
    </lineage>
</organism>
<proteinExistence type="predicted"/>
<protein>
    <submittedName>
        <fullName evidence="1">Uncharacterized protein</fullName>
    </submittedName>
</protein>
<sequence length="68" mass="7337">CLHAAGATLPAPAGFRDMAPRPDHAGIAFQKALRRVCAAGVCLAKPVLTMPVRVSDMVFLDYVSRWKN</sequence>
<dbReference type="RefSeq" id="WP_276263477.1">
    <property type="nucleotide sequence ID" value="NZ_JARJLM010000019.1"/>
</dbReference>
<evidence type="ECO:0000313" key="2">
    <source>
        <dbReference type="Proteomes" id="UP001216674"/>
    </source>
</evidence>
<feature type="non-terminal residue" evidence="1">
    <location>
        <position position="1"/>
    </location>
</feature>
<keyword evidence="2" id="KW-1185">Reference proteome</keyword>
<accession>A0ABT6AGB3</accession>
<gene>
    <name evidence="1" type="ORF">P3W85_01540</name>
</gene>
<dbReference type="EMBL" id="JARJLM010000019">
    <property type="protein sequence ID" value="MDF3831646.1"/>
    <property type="molecule type" value="Genomic_DNA"/>
</dbReference>
<comment type="caution">
    <text evidence="1">The sequence shown here is derived from an EMBL/GenBank/DDBJ whole genome shotgun (WGS) entry which is preliminary data.</text>
</comment>
<evidence type="ECO:0000313" key="1">
    <source>
        <dbReference type="EMBL" id="MDF3831646.1"/>
    </source>
</evidence>